<dbReference type="AlphaFoldDB" id="A0A512H884"/>
<keyword evidence="1" id="KW-0472">Membrane</keyword>
<dbReference type="InterPro" id="IPR020889">
    <property type="entry name" value="LipoPS_assembly_LptD"/>
</dbReference>
<feature type="region of interest" description="Disordered" evidence="2">
    <location>
        <begin position="222"/>
        <end position="244"/>
    </location>
</feature>
<organism evidence="4 5">
    <name type="scientific">Pararhodospirillum oryzae</name>
    <dbReference type="NCBI Taxonomy" id="478448"/>
    <lineage>
        <taxon>Bacteria</taxon>
        <taxon>Pseudomonadati</taxon>
        <taxon>Pseudomonadota</taxon>
        <taxon>Alphaproteobacteria</taxon>
        <taxon>Rhodospirillales</taxon>
        <taxon>Rhodospirillaceae</taxon>
        <taxon>Pararhodospirillum</taxon>
    </lineage>
</organism>
<dbReference type="Proteomes" id="UP000321567">
    <property type="component" value="Unassembled WGS sequence"/>
</dbReference>
<dbReference type="HAMAP" id="MF_01411">
    <property type="entry name" value="LPS_assembly_LptD"/>
    <property type="match status" value="1"/>
</dbReference>
<comment type="similarity">
    <text evidence="1">Belongs to the LptD family.</text>
</comment>
<keyword evidence="1" id="KW-0998">Cell outer membrane</keyword>
<dbReference type="GO" id="GO:0009279">
    <property type="term" value="C:cell outer membrane"/>
    <property type="evidence" value="ECO:0007669"/>
    <property type="project" value="UniProtKB-SubCell"/>
</dbReference>
<accession>A0A512H884</accession>
<dbReference type="RefSeq" id="WP_246135477.1">
    <property type="nucleotide sequence ID" value="NZ_BJZO01000044.1"/>
</dbReference>
<feature type="domain" description="LptD C-terminal" evidence="3">
    <location>
        <begin position="515"/>
        <end position="856"/>
    </location>
</feature>
<evidence type="ECO:0000313" key="4">
    <source>
        <dbReference type="EMBL" id="GEO81669.1"/>
    </source>
</evidence>
<dbReference type="Pfam" id="PF04453">
    <property type="entry name" value="LptD"/>
    <property type="match status" value="1"/>
</dbReference>
<dbReference type="InterPro" id="IPR007543">
    <property type="entry name" value="LptD_C"/>
</dbReference>
<dbReference type="GO" id="GO:1990351">
    <property type="term" value="C:transporter complex"/>
    <property type="evidence" value="ECO:0007669"/>
    <property type="project" value="TreeGrafter"/>
</dbReference>
<dbReference type="Gene3D" id="2.60.450.10">
    <property type="entry name" value="Lipopolysaccharide (LPS) transport protein A like domain"/>
    <property type="match status" value="1"/>
</dbReference>
<keyword evidence="1" id="KW-0732">Signal</keyword>
<feature type="compositionally biased region" description="Pro residues" evidence="2">
    <location>
        <begin position="227"/>
        <end position="238"/>
    </location>
</feature>
<evidence type="ECO:0000313" key="5">
    <source>
        <dbReference type="Proteomes" id="UP000321567"/>
    </source>
</evidence>
<comment type="function">
    <text evidence="1">Involved in the assembly of lipopolysaccharide (LPS) at the surface of the outer membrane.</text>
</comment>
<dbReference type="GO" id="GO:0015920">
    <property type="term" value="P:lipopolysaccharide transport"/>
    <property type="evidence" value="ECO:0007669"/>
    <property type="project" value="InterPro"/>
</dbReference>
<sequence length="959" mass="100874">MSSGTKSGNTGQGPVLAPRAKAGPIPFMGATSWTWTWTYMAAGGLVAAVLGGPAWAQSAGGFVVGDSAVATGIGLPMVGALGSTPGTLSATPDGPGRYVPLTPAGSGAVLPLVGALNEAPSAEPGVLHFTPIDTNHLPDAGGPAASQGTLSPAWSGASAVAPAVSPAAPMVEARGEAPLFGAPPAVGGTASPSPAGLSGETGVAPALPVALMPRPTPVAPVASAPARPVPAPAPPRPDPLASGESLVEADSLTRDDDLGVITARGNVRVVGESRILQADVVTYNTVQGMVTAAGHVVLMERPAPGRRGPEAETSFADYMELTGDLKDGFVRGIQVLGGSGTRLAALYGERSSDAQSQEFARGVYTACASCSGTAVPLPTLTGNSEGTRPPPPAWQVKAARVTHDEAEHNVIFHDAWLEAYGIPVLYTPYLSQPDSTVYRRSGFLTPSTGFSDRLGAEVQVPYYLVLDDHSDARLDFRYTDKQNAIFNGQYNRNFSRGVFSFGGSLDPYDEDGSAQGYYESNGTWHIDPVFRARFESGLTTRPVYLRRLNVDPKDGGDYLTTRVALEGFGERSRGSVESYYFQSITEGLAQSGVPAVPVLADVSLMSDPLWSNSHVEGSVNSMMVRRPGGTDSARLIGRVGYEVPFQDGVGGAYTVSASVRGDAYNAWDQTLTSGDTYDGATGRVVPQGSVIWRHPLVAVGDGYRQVIEPKVGVFAALPNNNPDEIPNEDSRVVTLDTSTLFLPSRVPGLDRVEGGVWTAYGMHYDFRGSKGDALDVDVGQSYRVERDETVFKAGSGLENNLSDIVARIRYAPAPVLSIQYDTQLDAETLDPQRHEVRVTGGTALASGSIGYLFADQTTTLDGDVFTDREEISGWVAARLSRRWQATGGHVYSLDRNTSVRTNLGLTYEDECLRVSSLFSRDHSVEFGIEGGTSFLVTLTLKTLGSYTFSPGLGLGDNPS</sequence>
<comment type="subcellular location">
    <subcellularLocation>
        <location evidence="1">Cell outer membrane</location>
    </subcellularLocation>
</comment>
<reference evidence="4 5" key="1">
    <citation type="submission" date="2019-07" db="EMBL/GenBank/DDBJ databases">
        <title>Whole genome shotgun sequence of Rhodospirillum oryzae NBRC 107573.</title>
        <authorList>
            <person name="Hosoyama A."/>
            <person name="Uohara A."/>
            <person name="Ohji S."/>
            <person name="Ichikawa N."/>
        </authorList>
    </citation>
    <scope>NUCLEOTIDE SEQUENCE [LARGE SCALE GENOMIC DNA]</scope>
    <source>
        <strain evidence="4 5">NBRC 107573</strain>
    </source>
</reference>
<dbReference type="PANTHER" id="PTHR30189">
    <property type="entry name" value="LPS-ASSEMBLY PROTEIN"/>
    <property type="match status" value="1"/>
</dbReference>
<comment type="subunit">
    <text evidence="1">Component of the lipopolysaccharide transport and assembly complex.</text>
</comment>
<dbReference type="PANTHER" id="PTHR30189:SF1">
    <property type="entry name" value="LPS-ASSEMBLY PROTEIN LPTD"/>
    <property type="match status" value="1"/>
</dbReference>
<proteinExistence type="inferred from homology"/>
<comment type="caution">
    <text evidence="4">The sequence shown here is derived from an EMBL/GenBank/DDBJ whole genome shotgun (WGS) entry which is preliminary data.</text>
</comment>
<dbReference type="GO" id="GO:0043165">
    <property type="term" value="P:Gram-negative-bacterium-type cell outer membrane assembly"/>
    <property type="evidence" value="ECO:0007669"/>
    <property type="project" value="UniProtKB-UniRule"/>
</dbReference>
<keyword evidence="5" id="KW-1185">Reference proteome</keyword>
<protein>
    <recommendedName>
        <fullName evidence="1">LPS-assembly protein LptD</fullName>
    </recommendedName>
</protein>
<evidence type="ECO:0000256" key="1">
    <source>
        <dbReference type="HAMAP-Rule" id="MF_01411"/>
    </source>
</evidence>
<gene>
    <name evidence="1 4" type="primary">lptD</name>
    <name evidence="4" type="ORF">ROR02_18000</name>
</gene>
<evidence type="ECO:0000256" key="2">
    <source>
        <dbReference type="SAM" id="MobiDB-lite"/>
    </source>
</evidence>
<name>A0A512H884_9PROT</name>
<evidence type="ECO:0000259" key="3">
    <source>
        <dbReference type="Pfam" id="PF04453"/>
    </source>
</evidence>
<dbReference type="InterPro" id="IPR050218">
    <property type="entry name" value="LptD"/>
</dbReference>
<dbReference type="EMBL" id="BJZO01000044">
    <property type="protein sequence ID" value="GEO81669.1"/>
    <property type="molecule type" value="Genomic_DNA"/>
</dbReference>
<comment type="caution">
    <text evidence="1">Lacks conserved residue(s) required for the propagation of feature annotation.</text>
</comment>